<dbReference type="OrthoDB" id="27092at2"/>
<dbReference type="Pfam" id="PF12697">
    <property type="entry name" value="Abhydrolase_6"/>
    <property type="match status" value="1"/>
</dbReference>
<dbReference type="InterPro" id="IPR000073">
    <property type="entry name" value="AB_hydrolase_1"/>
</dbReference>
<protein>
    <submittedName>
        <fullName evidence="2">Pimeloyl-ACP methyl ester carboxylesterase</fullName>
    </submittedName>
</protein>
<dbReference type="Gene3D" id="3.40.50.1820">
    <property type="entry name" value="alpha/beta hydrolase"/>
    <property type="match status" value="1"/>
</dbReference>
<dbReference type="SUPFAM" id="SSF53474">
    <property type="entry name" value="alpha/beta-Hydrolases"/>
    <property type="match status" value="1"/>
</dbReference>
<dbReference type="InterPro" id="IPR029058">
    <property type="entry name" value="AB_hydrolase_fold"/>
</dbReference>
<sequence length="294" mass="31130">MTEPREITVEGDGVPVAVLDHGGTGPDLVLLHGGGGSADGLRPLIPQLTGRFRVVTPELRGHGRSGDGPMELAGFLADLTAVAGSLGLDRFAVAGHSLGGMLAAHWASADARIVAGVSLDGHRSAETDPGHYRGMPTDRRDADLAALREMFDAQPAALALPLPPGVADALGPRTVVERDGDRYTRFGRADAEALRDLDWFRDGVPALAEVTVPFLVVLATEDPPGAPHRFAALMAAYRRGLREDLDAATRRNPLLRVQEIASASHGMVTQRPGEVVRLITDFLTTVEALDSTRL</sequence>
<evidence type="ECO:0000313" key="2">
    <source>
        <dbReference type="EMBL" id="TWJ12535.1"/>
    </source>
</evidence>
<comment type="caution">
    <text evidence="2">The sequence shown here is derived from an EMBL/GenBank/DDBJ whole genome shotgun (WGS) entry which is preliminary data.</text>
</comment>
<name>A0A562V3V4_9ACTN</name>
<proteinExistence type="predicted"/>
<dbReference type="GO" id="GO:0003824">
    <property type="term" value="F:catalytic activity"/>
    <property type="evidence" value="ECO:0007669"/>
    <property type="project" value="InterPro"/>
</dbReference>
<dbReference type="InterPro" id="IPR050266">
    <property type="entry name" value="AB_hydrolase_sf"/>
</dbReference>
<dbReference type="InterPro" id="IPR000639">
    <property type="entry name" value="Epox_hydrolase-like"/>
</dbReference>
<dbReference type="RefSeq" id="WP_147139740.1">
    <property type="nucleotide sequence ID" value="NZ_BAABIJ010000002.1"/>
</dbReference>
<dbReference type="AlphaFoldDB" id="A0A562V3V4"/>
<dbReference type="PRINTS" id="PR00412">
    <property type="entry name" value="EPOXHYDRLASE"/>
</dbReference>
<accession>A0A562V3V4</accession>
<dbReference type="EMBL" id="VLLL01000006">
    <property type="protein sequence ID" value="TWJ12535.1"/>
    <property type="molecule type" value="Genomic_DNA"/>
</dbReference>
<reference evidence="2 3" key="1">
    <citation type="journal article" date="2013" name="Stand. Genomic Sci.">
        <title>Genomic Encyclopedia of Type Strains, Phase I: The one thousand microbial genomes (KMG-I) project.</title>
        <authorList>
            <person name="Kyrpides N.C."/>
            <person name="Woyke T."/>
            <person name="Eisen J.A."/>
            <person name="Garrity G."/>
            <person name="Lilburn T.G."/>
            <person name="Beck B.J."/>
            <person name="Whitman W.B."/>
            <person name="Hugenholtz P."/>
            <person name="Klenk H.P."/>
        </authorList>
    </citation>
    <scope>NUCLEOTIDE SEQUENCE [LARGE SCALE GENOMIC DNA]</scope>
    <source>
        <strain evidence="2 3">DSM 45044</strain>
    </source>
</reference>
<feature type="domain" description="AB hydrolase-1" evidence="1">
    <location>
        <begin position="28"/>
        <end position="277"/>
    </location>
</feature>
<dbReference type="PANTHER" id="PTHR43798">
    <property type="entry name" value="MONOACYLGLYCEROL LIPASE"/>
    <property type="match status" value="1"/>
</dbReference>
<evidence type="ECO:0000313" key="3">
    <source>
        <dbReference type="Proteomes" id="UP000321617"/>
    </source>
</evidence>
<dbReference type="Proteomes" id="UP000321617">
    <property type="component" value="Unassembled WGS sequence"/>
</dbReference>
<gene>
    <name evidence="2" type="ORF">LX16_3294</name>
</gene>
<organism evidence="2 3">
    <name type="scientific">Stackebrandtia albiflava</name>
    <dbReference type="NCBI Taxonomy" id="406432"/>
    <lineage>
        <taxon>Bacteria</taxon>
        <taxon>Bacillati</taxon>
        <taxon>Actinomycetota</taxon>
        <taxon>Actinomycetes</taxon>
        <taxon>Glycomycetales</taxon>
        <taxon>Glycomycetaceae</taxon>
        <taxon>Stackebrandtia</taxon>
    </lineage>
</organism>
<evidence type="ECO:0000259" key="1">
    <source>
        <dbReference type="Pfam" id="PF12697"/>
    </source>
</evidence>
<keyword evidence="3" id="KW-1185">Reference proteome</keyword>